<dbReference type="Proteomes" id="UP001180845">
    <property type="component" value="Unassembled WGS sequence"/>
</dbReference>
<accession>A0AAE3ZJ55</accession>
<gene>
    <name evidence="2" type="ORF">JOF55_004884</name>
</gene>
<feature type="region of interest" description="Disordered" evidence="1">
    <location>
        <begin position="32"/>
        <end position="58"/>
    </location>
</feature>
<sequence>MTTGAAAKSTIGYGDWADHGGNEAHQFCGAQAAAAARTAGETRRDHRREPPALAGRRG</sequence>
<reference evidence="2" key="1">
    <citation type="submission" date="2023-07" db="EMBL/GenBank/DDBJ databases">
        <title>Sequencing the genomes of 1000 actinobacteria strains.</title>
        <authorList>
            <person name="Klenk H.-P."/>
        </authorList>
    </citation>
    <scope>NUCLEOTIDE SEQUENCE</scope>
    <source>
        <strain evidence="2">DSM 45977</strain>
    </source>
</reference>
<name>A0AAE3ZJ55_9ACTN</name>
<dbReference type="AlphaFoldDB" id="A0AAE3ZJ55"/>
<evidence type="ECO:0000313" key="3">
    <source>
        <dbReference type="Proteomes" id="UP001180845"/>
    </source>
</evidence>
<keyword evidence="3" id="KW-1185">Reference proteome</keyword>
<organism evidence="2 3">
    <name type="scientific">Haloactinomyces albus</name>
    <dbReference type="NCBI Taxonomy" id="1352928"/>
    <lineage>
        <taxon>Bacteria</taxon>
        <taxon>Bacillati</taxon>
        <taxon>Actinomycetota</taxon>
        <taxon>Actinomycetes</taxon>
        <taxon>Actinopolysporales</taxon>
        <taxon>Actinopolysporaceae</taxon>
        <taxon>Haloactinomyces</taxon>
    </lineage>
</organism>
<feature type="compositionally biased region" description="Basic and acidic residues" evidence="1">
    <location>
        <begin position="40"/>
        <end position="50"/>
    </location>
</feature>
<comment type="caution">
    <text evidence="2">The sequence shown here is derived from an EMBL/GenBank/DDBJ whole genome shotgun (WGS) entry which is preliminary data.</text>
</comment>
<evidence type="ECO:0000313" key="2">
    <source>
        <dbReference type="EMBL" id="MDR7304640.1"/>
    </source>
</evidence>
<protein>
    <submittedName>
        <fullName evidence="2">Uncharacterized protein</fullName>
    </submittedName>
</protein>
<dbReference type="EMBL" id="JAVDXW010000002">
    <property type="protein sequence ID" value="MDR7304640.1"/>
    <property type="molecule type" value="Genomic_DNA"/>
</dbReference>
<proteinExistence type="predicted"/>
<evidence type="ECO:0000256" key="1">
    <source>
        <dbReference type="SAM" id="MobiDB-lite"/>
    </source>
</evidence>